<gene>
    <name evidence="13" type="ORF">J2Y00_005138</name>
</gene>
<dbReference type="SMART" id="SM00388">
    <property type="entry name" value="HisKA"/>
    <property type="match status" value="1"/>
</dbReference>
<comment type="caution">
    <text evidence="13">The sequence shown here is derived from an EMBL/GenBank/DDBJ whole genome shotgun (WGS) entry which is preliminary data.</text>
</comment>
<evidence type="ECO:0000256" key="2">
    <source>
        <dbReference type="ARBA" id="ARBA00004370"/>
    </source>
</evidence>
<proteinExistence type="predicted"/>
<dbReference type="AlphaFoldDB" id="A0AAE3XHK3"/>
<keyword evidence="6" id="KW-0547">Nucleotide-binding</keyword>
<accession>A0AAE3XHK3</accession>
<organism evidence="13 14">
    <name type="scientific">Deinococcus soli</name>
    <name type="common">ex Cha et al. 2016</name>
    <dbReference type="NCBI Taxonomy" id="1309411"/>
    <lineage>
        <taxon>Bacteria</taxon>
        <taxon>Thermotogati</taxon>
        <taxon>Deinococcota</taxon>
        <taxon>Deinococci</taxon>
        <taxon>Deinococcales</taxon>
        <taxon>Deinococcaceae</taxon>
        <taxon>Deinococcus</taxon>
    </lineage>
</organism>
<dbReference type="PROSITE" id="PS50885">
    <property type="entry name" value="HAMP"/>
    <property type="match status" value="1"/>
</dbReference>
<dbReference type="GO" id="GO:0000156">
    <property type="term" value="F:phosphorelay response regulator activity"/>
    <property type="evidence" value="ECO:0007669"/>
    <property type="project" value="TreeGrafter"/>
</dbReference>
<dbReference type="Pfam" id="PF00512">
    <property type="entry name" value="HisKA"/>
    <property type="match status" value="1"/>
</dbReference>
<evidence type="ECO:0000256" key="10">
    <source>
        <dbReference type="SAM" id="Phobius"/>
    </source>
</evidence>
<evidence type="ECO:0000256" key="4">
    <source>
        <dbReference type="ARBA" id="ARBA00022553"/>
    </source>
</evidence>
<name>A0AAE3XHK3_9DEIO</name>
<dbReference type="GO" id="GO:0030295">
    <property type="term" value="F:protein kinase activator activity"/>
    <property type="evidence" value="ECO:0007669"/>
    <property type="project" value="TreeGrafter"/>
</dbReference>
<evidence type="ECO:0000313" key="13">
    <source>
        <dbReference type="EMBL" id="MDR6221501.1"/>
    </source>
</evidence>
<dbReference type="Proteomes" id="UP001185331">
    <property type="component" value="Unassembled WGS sequence"/>
</dbReference>
<evidence type="ECO:0000256" key="5">
    <source>
        <dbReference type="ARBA" id="ARBA00022679"/>
    </source>
</evidence>
<keyword evidence="10" id="KW-0812">Transmembrane</keyword>
<dbReference type="SMART" id="SM00304">
    <property type="entry name" value="HAMP"/>
    <property type="match status" value="1"/>
</dbReference>
<keyword evidence="10" id="KW-0472">Membrane</keyword>
<dbReference type="PROSITE" id="PS50109">
    <property type="entry name" value="HIS_KIN"/>
    <property type="match status" value="1"/>
</dbReference>
<evidence type="ECO:0000256" key="3">
    <source>
        <dbReference type="ARBA" id="ARBA00012438"/>
    </source>
</evidence>
<evidence type="ECO:0000313" key="14">
    <source>
        <dbReference type="Proteomes" id="UP001185331"/>
    </source>
</evidence>
<keyword evidence="7 13" id="KW-0418">Kinase</keyword>
<evidence type="ECO:0000256" key="9">
    <source>
        <dbReference type="ARBA" id="ARBA00023012"/>
    </source>
</evidence>
<keyword evidence="10" id="KW-1133">Transmembrane helix</keyword>
<dbReference type="Pfam" id="PF00672">
    <property type="entry name" value="HAMP"/>
    <property type="match status" value="1"/>
</dbReference>
<dbReference type="Gene3D" id="6.10.340.10">
    <property type="match status" value="1"/>
</dbReference>
<protein>
    <recommendedName>
        <fullName evidence="3">histidine kinase</fullName>
        <ecNumber evidence="3">2.7.13.3</ecNumber>
    </recommendedName>
</protein>
<keyword evidence="4" id="KW-0597">Phosphoprotein</keyword>
<reference evidence="13" key="1">
    <citation type="submission" date="2023-07" db="EMBL/GenBank/DDBJ databases">
        <title>Sorghum-associated microbial communities from plants grown in Nebraska, USA.</title>
        <authorList>
            <person name="Schachtman D."/>
        </authorList>
    </citation>
    <scope>NUCLEOTIDE SEQUENCE</scope>
    <source>
        <strain evidence="13">BE330</strain>
    </source>
</reference>
<dbReference type="CDD" id="cd00075">
    <property type="entry name" value="HATPase"/>
    <property type="match status" value="1"/>
</dbReference>
<evidence type="ECO:0000259" key="11">
    <source>
        <dbReference type="PROSITE" id="PS50109"/>
    </source>
</evidence>
<dbReference type="CDD" id="cd06225">
    <property type="entry name" value="HAMP"/>
    <property type="match status" value="1"/>
</dbReference>
<dbReference type="GO" id="GO:0007234">
    <property type="term" value="P:osmosensory signaling via phosphorelay pathway"/>
    <property type="evidence" value="ECO:0007669"/>
    <property type="project" value="TreeGrafter"/>
</dbReference>
<dbReference type="PANTHER" id="PTHR42878">
    <property type="entry name" value="TWO-COMPONENT HISTIDINE KINASE"/>
    <property type="match status" value="1"/>
</dbReference>
<feature type="transmembrane region" description="Helical" evidence="10">
    <location>
        <begin position="63"/>
        <end position="85"/>
    </location>
</feature>
<dbReference type="InterPro" id="IPR003660">
    <property type="entry name" value="HAMP_dom"/>
</dbReference>
<dbReference type="PRINTS" id="PR00344">
    <property type="entry name" value="BCTRLSENSOR"/>
</dbReference>
<dbReference type="Pfam" id="PF02518">
    <property type="entry name" value="HATPase_c"/>
    <property type="match status" value="1"/>
</dbReference>
<evidence type="ECO:0000256" key="6">
    <source>
        <dbReference type="ARBA" id="ARBA00022741"/>
    </source>
</evidence>
<dbReference type="SUPFAM" id="SSF158472">
    <property type="entry name" value="HAMP domain-like"/>
    <property type="match status" value="1"/>
</dbReference>
<dbReference type="RefSeq" id="WP_188846792.1">
    <property type="nucleotide sequence ID" value="NZ_BMHJ01000073.1"/>
</dbReference>
<keyword evidence="9" id="KW-0902">Two-component regulatory system</keyword>
<dbReference type="FunFam" id="3.30.565.10:FF:000006">
    <property type="entry name" value="Sensor histidine kinase WalK"/>
    <property type="match status" value="1"/>
</dbReference>
<dbReference type="Gene3D" id="1.10.287.130">
    <property type="match status" value="1"/>
</dbReference>
<comment type="subcellular location">
    <subcellularLocation>
        <location evidence="2">Membrane</location>
    </subcellularLocation>
</comment>
<dbReference type="CDD" id="cd00082">
    <property type="entry name" value="HisKA"/>
    <property type="match status" value="1"/>
</dbReference>
<dbReference type="EMBL" id="JAVDQK010000039">
    <property type="protein sequence ID" value="MDR6221501.1"/>
    <property type="molecule type" value="Genomic_DNA"/>
</dbReference>
<keyword evidence="5" id="KW-0808">Transferase</keyword>
<dbReference type="InterPro" id="IPR005467">
    <property type="entry name" value="His_kinase_dom"/>
</dbReference>
<dbReference type="GO" id="GO:0016020">
    <property type="term" value="C:membrane"/>
    <property type="evidence" value="ECO:0007669"/>
    <property type="project" value="UniProtKB-SubCell"/>
</dbReference>
<dbReference type="GO" id="GO:0005524">
    <property type="term" value="F:ATP binding"/>
    <property type="evidence" value="ECO:0007669"/>
    <property type="project" value="UniProtKB-KW"/>
</dbReference>
<evidence type="ECO:0000256" key="1">
    <source>
        <dbReference type="ARBA" id="ARBA00000085"/>
    </source>
</evidence>
<dbReference type="InterPro" id="IPR036097">
    <property type="entry name" value="HisK_dim/P_sf"/>
</dbReference>
<dbReference type="InterPro" id="IPR036890">
    <property type="entry name" value="HATPase_C_sf"/>
</dbReference>
<feature type="domain" description="HAMP" evidence="12">
    <location>
        <begin position="88"/>
        <end position="140"/>
    </location>
</feature>
<sequence>MKLFPRLFLAHLLAVLVALGALLLVAELTLPGVYQHHVDQMVRAMGEPGRALRPDLEAGMRGALTGALLLALPFAALAAALSALLTSRRVVRSVALLGQGSRDLAGGAYARRLPEGGRDELTDLARNFNRLAAALERVEQDRVALIGEVGHELRTPLAALRGYSEALSDGVLPPAQVAPAVAREVRVLERLAQDLSLVSRAEAGSVDLQIEATPVQALLDAARERFADVYAARGVTLRVGGSGAWVQADPERAGQVLANLLHNAARHTPPGGTVTLEAVPAGSVVALTVRDTGCGIAPAHLERIFERFYRVDEARTRGEGSGVGLTVARALAQRMSGSLSAASCGEGSTFTFTLPRAAAGLTRRPAGQVNPMQ</sequence>
<dbReference type="PANTHER" id="PTHR42878:SF7">
    <property type="entry name" value="SENSOR HISTIDINE KINASE GLRK"/>
    <property type="match status" value="1"/>
</dbReference>
<evidence type="ECO:0000256" key="8">
    <source>
        <dbReference type="ARBA" id="ARBA00022840"/>
    </source>
</evidence>
<dbReference type="InterPro" id="IPR004358">
    <property type="entry name" value="Sig_transdc_His_kin-like_C"/>
</dbReference>
<dbReference type="InterPro" id="IPR003661">
    <property type="entry name" value="HisK_dim/P_dom"/>
</dbReference>
<dbReference type="SMART" id="SM00387">
    <property type="entry name" value="HATPase_c"/>
    <property type="match status" value="1"/>
</dbReference>
<evidence type="ECO:0000256" key="7">
    <source>
        <dbReference type="ARBA" id="ARBA00022777"/>
    </source>
</evidence>
<dbReference type="InterPro" id="IPR003594">
    <property type="entry name" value="HATPase_dom"/>
</dbReference>
<evidence type="ECO:0000259" key="12">
    <source>
        <dbReference type="PROSITE" id="PS50885"/>
    </source>
</evidence>
<comment type="catalytic activity">
    <reaction evidence="1">
        <text>ATP + protein L-histidine = ADP + protein N-phospho-L-histidine.</text>
        <dbReference type="EC" id="2.7.13.3"/>
    </reaction>
</comment>
<feature type="domain" description="Histidine kinase" evidence="11">
    <location>
        <begin position="148"/>
        <end position="358"/>
    </location>
</feature>
<dbReference type="GO" id="GO:0000155">
    <property type="term" value="F:phosphorelay sensor kinase activity"/>
    <property type="evidence" value="ECO:0007669"/>
    <property type="project" value="InterPro"/>
</dbReference>
<dbReference type="InterPro" id="IPR050351">
    <property type="entry name" value="BphY/WalK/GraS-like"/>
</dbReference>
<dbReference type="Gene3D" id="3.30.565.10">
    <property type="entry name" value="Histidine kinase-like ATPase, C-terminal domain"/>
    <property type="match status" value="1"/>
</dbReference>
<keyword evidence="8" id="KW-0067">ATP-binding</keyword>
<dbReference type="EC" id="2.7.13.3" evidence="3"/>
<dbReference type="SUPFAM" id="SSF47384">
    <property type="entry name" value="Homodimeric domain of signal transducing histidine kinase"/>
    <property type="match status" value="1"/>
</dbReference>
<dbReference type="SUPFAM" id="SSF55874">
    <property type="entry name" value="ATPase domain of HSP90 chaperone/DNA topoisomerase II/histidine kinase"/>
    <property type="match status" value="1"/>
</dbReference>